<feature type="region of interest" description="Disordered" evidence="2">
    <location>
        <begin position="107"/>
        <end position="216"/>
    </location>
</feature>
<evidence type="ECO:0000313" key="3">
    <source>
        <dbReference type="EMBL" id="KAJ4394552.1"/>
    </source>
</evidence>
<dbReference type="AlphaFoldDB" id="A0A9W8Z126"/>
<dbReference type="Proteomes" id="UP001140453">
    <property type="component" value="Unassembled WGS sequence"/>
</dbReference>
<comment type="caution">
    <text evidence="3">The sequence shown here is derived from an EMBL/GenBank/DDBJ whole genome shotgun (WGS) entry which is preliminary data.</text>
</comment>
<gene>
    <name evidence="3" type="ORF">N0V93_003771</name>
</gene>
<sequence length="556" mass="63446">MSVPMASSLALKFGAALEGNMAATGQANALPDETNELAEKGSIGFQVQQEDLLSPNSRLPGVSQDEELNDLAKYGPPEALEKLNQTVPVKVMSVIEKSIHNVQAQVDAETAMRHRQERERGRSPQEQQYRSRDEYHVSIDKGKGLDTSQVTPVSGPASSIASDQTDTASFYTPPEGGQSPSADAQCETETETHVATAEDSNHEFTPMPRFKASSTSAIPRRRDLIKAMFRGMSDTDARRHVLRRSTGALQFKAKLKHARQVWQGEIQIGIKQRAKVNAAKRHAQEERERVEAQELHQALEVIAKIEAEAAEKQERVRVAKEACRKSQLQYTYAGYKAIVEELNEFQRSLLDGDHQRDQDHLTLKILESMDGLRVKHEAKLRLLEEASKTKIGEKIRELDEEWLDHIAEERRLDQWAEQVEHGEFREAGLPDDQNCRLEQGRETYLKRRNDTLERLRYVLDEEVAIEQELMDAKKARIRESFKVQERELRVKIRSQLRWLELVSTERTRLLEEHMALELADEIKDDDDNRWNSILVREEAGKTGPSRFRSASRYVRG</sequence>
<organism evidence="3 4">
    <name type="scientific">Gnomoniopsis smithogilvyi</name>
    <dbReference type="NCBI Taxonomy" id="1191159"/>
    <lineage>
        <taxon>Eukaryota</taxon>
        <taxon>Fungi</taxon>
        <taxon>Dikarya</taxon>
        <taxon>Ascomycota</taxon>
        <taxon>Pezizomycotina</taxon>
        <taxon>Sordariomycetes</taxon>
        <taxon>Sordariomycetidae</taxon>
        <taxon>Diaporthales</taxon>
        <taxon>Gnomoniaceae</taxon>
        <taxon>Gnomoniopsis</taxon>
    </lineage>
</organism>
<feature type="compositionally biased region" description="Polar residues" evidence="2">
    <location>
        <begin position="146"/>
        <end position="170"/>
    </location>
</feature>
<keyword evidence="1" id="KW-0175">Coiled coil</keyword>
<feature type="compositionally biased region" description="Basic and acidic residues" evidence="2">
    <location>
        <begin position="110"/>
        <end position="144"/>
    </location>
</feature>
<accession>A0A9W8Z126</accession>
<protein>
    <submittedName>
        <fullName evidence="3">Uncharacterized protein</fullName>
    </submittedName>
</protein>
<keyword evidence="4" id="KW-1185">Reference proteome</keyword>
<evidence type="ECO:0000256" key="2">
    <source>
        <dbReference type="SAM" id="MobiDB-lite"/>
    </source>
</evidence>
<name>A0A9W8Z126_9PEZI</name>
<dbReference type="EMBL" id="JAPEVB010000002">
    <property type="protein sequence ID" value="KAJ4394552.1"/>
    <property type="molecule type" value="Genomic_DNA"/>
</dbReference>
<feature type="coiled-coil region" evidence="1">
    <location>
        <begin position="273"/>
        <end position="322"/>
    </location>
</feature>
<proteinExistence type="predicted"/>
<evidence type="ECO:0000256" key="1">
    <source>
        <dbReference type="SAM" id="Coils"/>
    </source>
</evidence>
<reference evidence="3" key="1">
    <citation type="submission" date="2022-10" db="EMBL/GenBank/DDBJ databases">
        <title>Tapping the CABI collections for fungal endophytes: first genome assemblies for Collariella, Neodidymelliopsis, Ascochyta clinopodiicola, Didymella pomorum, Didymosphaeria variabile, Neocosmospora piperis and Neocucurbitaria cava.</title>
        <authorList>
            <person name="Hill R."/>
        </authorList>
    </citation>
    <scope>NUCLEOTIDE SEQUENCE</scope>
    <source>
        <strain evidence="3">IMI 355082</strain>
    </source>
</reference>
<dbReference type="OrthoDB" id="9977870at2759"/>
<evidence type="ECO:0000313" key="4">
    <source>
        <dbReference type="Proteomes" id="UP001140453"/>
    </source>
</evidence>